<sequence>MTKGLFSEFNPVSSKQWKQKIQYDLQGANYNHALIWNSNEAIAVKPFYHADDFNANPKTSNTEATQWKICQTIFVADVEKSNQHAINVLNRGAESIKFVLPSEAISIEKLVENIALENHQFIFELQCLSEILIQNILQHIPKAIIDIDIIHQLAKTGNWFNNIHTDFKSYESITSETSTITVHVSLYQNAGATMVQQLAYALAHLNEYVNALNNRSVKLAEYQVVFNVTVGSNYFFEIAKLKALRLLWETLAAEYGMNTNCQITATPTKRNKTIFDAHTNMLRSTTECMSAILGGANTICNRAYDSIFKKTNAFSERIARNQLLILKHESYFDKVNNPSDGSYYVESLTQQLSEKALELFKDIERNGGFLKQLKAGIIQRKIKESAQKESQQFENGDTILIGTNKHQNPDDLMKDQLDLYPFVKTNPRKTLIEPIIEKRLAESQEQKRLKNEH</sequence>
<keyword evidence="2" id="KW-1185">Reference proteome</keyword>
<reference evidence="1" key="1">
    <citation type="submission" date="2021-05" db="EMBL/GenBank/DDBJ databases">
        <title>Draft genomes of bacteria isolated from model marine particles.</title>
        <authorList>
            <person name="Datta M.S."/>
            <person name="Schwartzman J.A."/>
            <person name="Enke T.N."/>
            <person name="Saavedra J."/>
            <person name="Cermak N."/>
            <person name="Cordero O.X."/>
        </authorList>
    </citation>
    <scope>NUCLEOTIDE SEQUENCE</scope>
    <source>
        <strain evidence="1">I2M19</strain>
    </source>
</reference>
<dbReference type="Proteomes" id="UP001647509">
    <property type="component" value="Unassembled WGS sequence"/>
</dbReference>
<evidence type="ECO:0000313" key="1">
    <source>
        <dbReference type="EMBL" id="MBU2949390.1"/>
    </source>
</evidence>
<dbReference type="EMBL" id="JAHKPD010000007">
    <property type="protein sequence ID" value="MBU2949390.1"/>
    <property type="molecule type" value="Genomic_DNA"/>
</dbReference>
<protein>
    <submittedName>
        <fullName evidence="1">Methylmalonyl-CoA mutase subunit beta</fullName>
    </submittedName>
</protein>
<name>A0ACC5U592_9FLAO</name>
<gene>
    <name evidence="1" type="ORF">KO493_01630</name>
</gene>
<comment type="caution">
    <text evidence="1">The sequence shown here is derived from an EMBL/GenBank/DDBJ whole genome shotgun (WGS) entry which is preliminary data.</text>
</comment>
<proteinExistence type="predicted"/>
<organism evidence="1 2">
    <name type="scientific">Pseudotamlana agarivorans</name>
    <dbReference type="NCBI Taxonomy" id="481183"/>
    <lineage>
        <taxon>Bacteria</taxon>
        <taxon>Pseudomonadati</taxon>
        <taxon>Bacteroidota</taxon>
        <taxon>Flavobacteriia</taxon>
        <taxon>Flavobacteriales</taxon>
        <taxon>Flavobacteriaceae</taxon>
        <taxon>Pseudotamlana</taxon>
    </lineage>
</organism>
<evidence type="ECO:0000313" key="2">
    <source>
        <dbReference type="Proteomes" id="UP001647509"/>
    </source>
</evidence>
<accession>A0ACC5U592</accession>